<evidence type="ECO:0000256" key="4">
    <source>
        <dbReference type="ARBA" id="ARBA00022989"/>
    </source>
</evidence>
<dbReference type="OrthoDB" id="10261039at2759"/>
<dbReference type="AlphaFoldDB" id="A0A9N9RCC2"/>
<comment type="subunit">
    <text evidence="7">Component of the mitochondrial contact site and cristae organizing system (MICOS) complex.</text>
</comment>
<organism evidence="8 9">
    <name type="scientific">Diatraea saccharalis</name>
    <name type="common">sugarcane borer</name>
    <dbReference type="NCBI Taxonomy" id="40085"/>
    <lineage>
        <taxon>Eukaryota</taxon>
        <taxon>Metazoa</taxon>
        <taxon>Ecdysozoa</taxon>
        <taxon>Arthropoda</taxon>
        <taxon>Hexapoda</taxon>
        <taxon>Insecta</taxon>
        <taxon>Pterygota</taxon>
        <taxon>Neoptera</taxon>
        <taxon>Endopterygota</taxon>
        <taxon>Lepidoptera</taxon>
        <taxon>Glossata</taxon>
        <taxon>Ditrysia</taxon>
        <taxon>Pyraloidea</taxon>
        <taxon>Crambidae</taxon>
        <taxon>Crambinae</taxon>
        <taxon>Diatraea</taxon>
    </lineage>
</organism>
<keyword evidence="4" id="KW-1133">Transmembrane helix</keyword>
<dbReference type="InterPro" id="IPR019133">
    <property type="entry name" value="MIC60"/>
</dbReference>
<dbReference type="PANTHER" id="PTHR15415:SF7">
    <property type="entry name" value="MICOS COMPLEX SUBUNIT MIC60"/>
    <property type="match status" value="1"/>
</dbReference>
<evidence type="ECO:0000256" key="7">
    <source>
        <dbReference type="RuleBase" id="RU363000"/>
    </source>
</evidence>
<evidence type="ECO:0000256" key="1">
    <source>
        <dbReference type="ARBA" id="ARBA00010877"/>
    </source>
</evidence>
<dbReference type="EMBL" id="OU893338">
    <property type="protein sequence ID" value="CAG9794825.1"/>
    <property type="molecule type" value="Genomic_DNA"/>
</dbReference>
<dbReference type="Pfam" id="PF09731">
    <property type="entry name" value="Mitofilin"/>
    <property type="match status" value="1"/>
</dbReference>
<evidence type="ECO:0000256" key="2">
    <source>
        <dbReference type="ARBA" id="ARBA00022692"/>
    </source>
</evidence>
<keyword evidence="5 7" id="KW-0496">Mitochondrion</keyword>
<accession>A0A9N9RCC2</accession>
<evidence type="ECO:0000256" key="5">
    <source>
        <dbReference type="ARBA" id="ARBA00023128"/>
    </source>
</evidence>
<dbReference type="GO" id="GO:0042407">
    <property type="term" value="P:cristae formation"/>
    <property type="evidence" value="ECO:0007669"/>
    <property type="project" value="TreeGrafter"/>
</dbReference>
<comment type="subcellular location">
    <subcellularLocation>
        <location evidence="7">Mitochondrion inner membrane</location>
        <topology evidence="7">Single-pass membrane protein</topology>
    </subcellularLocation>
</comment>
<keyword evidence="3 7" id="KW-0999">Mitochondrion inner membrane</keyword>
<reference evidence="8" key="2">
    <citation type="submission" date="2022-10" db="EMBL/GenBank/DDBJ databases">
        <authorList>
            <consortium name="ENA_rothamsted_submissions"/>
            <consortium name="culmorum"/>
            <person name="King R."/>
        </authorList>
    </citation>
    <scope>NUCLEOTIDE SEQUENCE</scope>
</reference>
<dbReference type="PANTHER" id="PTHR15415">
    <property type="entry name" value="MITOFILIN"/>
    <property type="match status" value="1"/>
</dbReference>
<evidence type="ECO:0000313" key="8">
    <source>
        <dbReference type="EMBL" id="CAG9794825.1"/>
    </source>
</evidence>
<evidence type="ECO:0000256" key="6">
    <source>
        <dbReference type="ARBA" id="ARBA00023136"/>
    </source>
</evidence>
<dbReference type="GO" id="GO:0061617">
    <property type="term" value="C:MICOS complex"/>
    <property type="evidence" value="ECO:0007669"/>
    <property type="project" value="TreeGrafter"/>
</dbReference>
<reference evidence="8" key="1">
    <citation type="submission" date="2021-12" db="EMBL/GenBank/DDBJ databases">
        <authorList>
            <person name="King R."/>
        </authorList>
    </citation>
    <scope>NUCLEOTIDE SEQUENCE</scope>
</reference>
<dbReference type="Proteomes" id="UP001153714">
    <property type="component" value="Chromosome 7"/>
</dbReference>
<evidence type="ECO:0000313" key="9">
    <source>
        <dbReference type="Proteomes" id="UP001153714"/>
    </source>
</evidence>
<keyword evidence="9" id="KW-1185">Reference proteome</keyword>
<protein>
    <recommendedName>
        <fullName evidence="7">MICOS complex subunit MIC60</fullName>
    </recommendedName>
    <alternativeName>
        <fullName evidence="7">Mitofilin</fullName>
    </alternativeName>
</protein>
<gene>
    <name evidence="8" type="ORF">DIATSA_LOCUS12170</name>
</gene>
<keyword evidence="6" id="KW-0472">Membrane</keyword>
<evidence type="ECO:0000256" key="3">
    <source>
        <dbReference type="ARBA" id="ARBA00022792"/>
    </source>
</evidence>
<name>A0A9N9RCC2_9NEOP</name>
<proteinExistence type="inferred from homology"/>
<keyword evidence="2 7" id="KW-0812">Transmembrane</keyword>
<comment type="function">
    <text evidence="7">Component of the MICOS complex, a large protein complex of the mitochondrial inner membrane that plays crucial roles in the maintenance of crista junctions, inner membrane architecture, and formation of contact sites to the outer membrane.</text>
</comment>
<comment type="similarity">
    <text evidence="1 7">Belongs to the MICOS complex subunit Mic60 family.</text>
</comment>
<sequence length="142" mass="15552">MAAKLKVVEDKLNARLKAEKETRRSQQLWSAGASLLAATQKGDPFVRVDKELKAIEKAKGDGDKLVETVLKAIPESVRTQGIVPESVLKERYHRFYVLADGESSSCGCDGRSRWGAPADIHPILAAIGGALYEVIVYTTKRN</sequence>